<evidence type="ECO:0000313" key="2">
    <source>
        <dbReference type="EMBL" id="MFC6034569.1"/>
    </source>
</evidence>
<keyword evidence="1" id="KW-0472">Membrane</keyword>
<organism evidence="2 3">
    <name type="scientific">Hyphococcus aureus</name>
    <dbReference type="NCBI Taxonomy" id="2666033"/>
    <lineage>
        <taxon>Bacteria</taxon>
        <taxon>Pseudomonadati</taxon>
        <taxon>Pseudomonadota</taxon>
        <taxon>Alphaproteobacteria</taxon>
        <taxon>Parvularculales</taxon>
        <taxon>Parvularculaceae</taxon>
        <taxon>Hyphococcus</taxon>
    </lineage>
</organism>
<reference evidence="2 3" key="1">
    <citation type="submission" date="2024-09" db="EMBL/GenBank/DDBJ databases">
        <authorList>
            <person name="Zhang Z.-H."/>
        </authorList>
    </citation>
    <scope>NUCLEOTIDE SEQUENCE [LARGE SCALE GENOMIC DNA]</scope>
    <source>
        <strain evidence="2 3">HHTR114</strain>
    </source>
</reference>
<gene>
    <name evidence="2" type="ORF">ACFMB1_03380</name>
</gene>
<dbReference type="RefSeq" id="WP_379880101.1">
    <property type="nucleotide sequence ID" value="NZ_JBHPON010000001.1"/>
</dbReference>
<proteinExistence type="predicted"/>
<feature type="transmembrane region" description="Helical" evidence="1">
    <location>
        <begin position="16"/>
        <end position="38"/>
    </location>
</feature>
<feature type="transmembrane region" description="Helical" evidence="1">
    <location>
        <begin position="45"/>
        <end position="66"/>
    </location>
</feature>
<protein>
    <submittedName>
        <fullName evidence="2">Uncharacterized protein</fullName>
    </submittedName>
</protein>
<dbReference type="Proteomes" id="UP001596116">
    <property type="component" value="Unassembled WGS sequence"/>
</dbReference>
<comment type="caution">
    <text evidence="2">The sequence shown here is derived from an EMBL/GenBank/DDBJ whole genome shotgun (WGS) entry which is preliminary data.</text>
</comment>
<evidence type="ECO:0000256" key="1">
    <source>
        <dbReference type="SAM" id="Phobius"/>
    </source>
</evidence>
<keyword evidence="1" id="KW-0812">Transmembrane</keyword>
<keyword evidence="3" id="KW-1185">Reference proteome</keyword>
<accession>A0ABW1KS11</accession>
<name>A0ABW1KS11_9PROT</name>
<evidence type="ECO:0000313" key="3">
    <source>
        <dbReference type="Proteomes" id="UP001596116"/>
    </source>
</evidence>
<feature type="transmembrane region" description="Helical" evidence="1">
    <location>
        <begin position="99"/>
        <end position="119"/>
    </location>
</feature>
<dbReference type="EMBL" id="JBHPON010000001">
    <property type="protein sequence ID" value="MFC6034569.1"/>
    <property type="molecule type" value="Genomic_DNA"/>
</dbReference>
<sequence>MLETIINDVINIFEGVFLSGDLIALVIAFGSVLVAVMLMRRSTQIGSMTLLGLLLFVIGGFLRGVFRGPVPEDTAAVATTNRAVNQLEYSWLQFMDMQAGTLLAYFIAFMVLILIFFGVKSMLARG</sequence>
<keyword evidence="1" id="KW-1133">Transmembrane helix</keyword>